<dbReference type="InterPro" id="IPR036890">
    <property type="entry name" value="HATPase_C_sf"/>
</dbReference>
<keyword evidence="6" id="KW-1185">Reference proteome</keyword>
<sequence length="373" mass="41292">MPTATALPTAATASDWRGWLPPRDVLRIYALAWAPVLLIYLIAVETDGVWSRGFNLLSALHGTVRNMGPQFLLLLLLWPATGWMEARRLTAVKQVAAHAVLSVGFVLVWYGLLWVWIALENGIASAERARANWFIWQLEFGMLAYAAAAGGFSAYRAVQRARSEAAAAAQAQMLLARSELAALRNKLNPHFLFNTLHSILALVRKDARRAEDALFTFSEMLRYLLDTERSGDDQVLLRDELTFTEQYLALEAIRLGERLQVDWQVDEALLGRSVPALSLQPLVENSIKHAFNPRSEPGRLRICIDLAGEQLRMAVSDDGPGAQLPADGALPPGTGLGLRTVARRLALRWGDAARFDVRSQPGQGFTVEMRMPT</sequence>
<dbReference type="Proteomes" id="UP000197446">
    <property type="component" value="Unassembled WGS sequence"/>
</dbReference>
<organism evidence="5 6">
    <name type="scientific">Roseateles puraquae</name>
    <dbReference type="NCBI Taxonomy" id="431059"/>
    <lineage>
        <taxon>Bacteria</taxon>
        <taxon>Pseudomonadati</taxon>
        <taxon>Pseudomonadota</taxon>
        <taxon>Betaproteobacteria</taxon>
        <taxon>Burkholderiales</taxon>
        <taxon>Sphaerotilaceae</taxon>
        <taxon>Roseateles</taxon>
    </lineage>
</organism>
<feature type="domain" description="Histidine kinase" evidence="4">
    <location>
        <begin position="279"/>
        <end position="373"/>
    </location>
</feature>
<accession>A0A254N6N6</accession>
<reference evidence="5 6" key="1">
    <citation type="journal article" date="2007" name="Int. J. Syst. Evol. Microbiol.">
        <title>Description of Pelomonas aquatica sp. nov. and Pelomonas puraquae sp. nov., isolated from industrial and haemodialysis water.</title>
        <authorList>
            <person name="Gomila M."/>
            <person name="Bowien B."/>
            <person name="Falsen E."/>
            <person name="Moore E.R."/>
            <person name="Lalucat J."/>
        </authorList>
    </citation>
    <scope>NUCLEOTIDE SEQUENCE [LARGE SCALE GENOMIC DNA]</scope>
    <source>
        <strain evidence="5 6">CCUG 52769</strain>
    </source>
</reference>
<dbReference type="PRINTS" id="PR00344">
    <property type="entry name" value="BCTRLSENSOR"/>
</dbReference>
<evidence type="ECO:0000259" key="4">
    <source>
        <dbReference type="PROSITE" id="PS50109"/>
    </source>
</evidence>
<keyword evidence="3" id="KW-1133">Transmembrane helix</keyword>
<evidence type="ECO:0000313" key="5">
    <source>
        <dbReference type="EMBL" id="OWR03224.1"/>
    </source>
</evidence>
<feature type="transmembrane region" description="Helical" evidence="3">
    <location>
        <begin position="95"/>
        <end position="119"/>
    </location>
</feature>
<dbReference type="AlphaFoldDB" id="A0A254N6N6"/>
<feature type="transmembrane region" description="Helical" evidence="3">
    <location>
        <begin position="134"/>
        <end position="155"/>
    </location>
</feature>
<dbReference type="InterPro" id="IPR004358">
    <property type="entry name" value="Sig_transdc_His_kin-like_C"/>
</dbReference>
<dbReference type="Pfam" id="PF02518">
    <property type="entry name" value="HATPase_c"/>
    <property type="match status" value="1"/>
</dbReference>
<dbReference type="Pfam" id="PF06580">
    <property type="entry name" value="His_kinase"/>
    <property type="match status" value="1"/>
</dbReference>
<name>A0A254N6N6_9BURK</name>
<dbReference type="RefSeq" id="WP_088484376.1">
    <property type="nucleotide sequence ID" value="NZ_JBCNLH010000004.1"/>
</dbReference>
<dbReference type="PANTHER" id="PTHR34220">
    <property type="entry name" value="SENSOR HISTIDINE KINASE YPDA"/>
    <property type="match status" value="1"/>
</dbReference>
<evidence type="ECO:0000256" key="3">
    <source>
        <dbReference type="SAM" id="Phobius"/>
    </source>
</evidence>
<dbReference type="InterPro" id="IPR003594">
    <property type="entry name" value="HATPase_dom"/>
</dbReference>
<dbReference type="OrthoDB" id="2514702at2"/>
<protein>
    <recommendedName>
        <fullName evidence="2">histidine kinase</fullName>
        <ecNumber evidence="2">2.7.13.3</ecNumber>
    </recommendedName>
</protein>
<dbReference type="EC" id="2.7.13.3" evidence="2"/>
<dbReference type="EMBL" id="NISI01000006">
    <property type="protein sequence ID" value="OWR03224.1"/>
    <property type="molecule type" value="Genomic_DNA"/>
</dbReference>
<dbReference type="Gene3D" id="3.30.565.10">
    <property type="entry name" value="Histidine kinase-like ATPase, C-terminal domain"/>
    <property type="match status" value="1"/>
</dbReference>
<keyword evidence="3" id="KW-0812">Transmembrane</keyword>
<comment type="catalytic activity">
    <reaction evidence="1">
        <text>ATP + protein L-histidine = ADP + protein N-phospho-L-histidine.</text>
        <dbReference type="EC" id="2.7.13.3"/>
    </reaction>
</comment>
<evidence type="ECO:0000313" key="6">
    <source>
        <dbReference type="Proteomes" id="UP000197446"/>
    </source>
</evidence>
<feature type="transmembrane region" description="Helical" evidence="3">
    <location>
        <begin position="26"/>
        <end position="44"/>
    </location>
</feature>
<evidence type="ECO:0000256" key="1">
    <source>
        <dbReference type="ARBA" id="ARBA00000085"/>
    </source>
</evidence>
<dbReference type="GO" id="GO:0000155">
    <property type="term" value="F:phosphorelay sensor kinase activity"/>
    <property type="evidence" value="ECO:0007669"/>
    <property type="project" value="InterPro"/>
</dbReference>
<dbReference type="SUPFAM" id="SSF55874">
    <property type="entry name" value="ATPase domain of HSP90 chaperone/DNA topoisomerase II/histidine kinase"/>
    <property type="match status" value="1"/>
</dbReference>
<evidence type="ECO:0000256" key="2">
    <source>
        <dbReference type="ARBA" id="ARBA00012438"/>
    </source>
</evidence>
<dbReference type="GO" id="GO:0016020">
    <property type="term" value="C:membrane"/>
    <property type="evidence" value="ECO:0007669"/>
    <property type="project" value="InterPro"/>
</dbReference>
<gene>
    <name evidence="5" type="ORF">CDO81_16835</name>
</gene>
<keyword evidence="5" id="KW-0418">Kinase</keyword>
<dbReference type="InterPro" id="IPR005467">
    <property type="entry name" value="His_kinase_dom"/>
</dbReference>
<keyword evidence="5" id="KW-0808">Transferase</keyword>
<keyword evidence="3" id="KW-0472">Membrane</keyword>
<dbReference type="PROSITE" id="PS50109">
    <property type="entry name" value="HIS_KIN"/>
    <property type="match status" value="1"/>
</dbReference>
<dbReference type="InterPro" id="IPR050640">
    <property type="entry name" value="Bact_2-comp_sensor_kinase"/>
</dbReference>
<dbReference type="PANTHER" id="PTHR34220:SF7">
    <property type="entry name" value="SENSOR HISTIDINE KINASE YPDA"/>
    <property type="match status" value="1"/>
</dbReference>
<comment type="caution">
    <text evidence="5">The sequence shown here is derived from an EMBL/GenBank/DDBJ whole genome shotgun (WGS) entry which is preliminary data.</text>
</comment>
<proteinExistence type="predicted"/>
<dbReference type="InterPro" id="IPR010559">
    <property type="entry name" value="Sig_transdc_His_kin_internal"/>
</dbReference>